<dbReference type="AlphaFoldDB" id="A0A532URN5"/>
<dbReference type="Gene3D" id="2.30.42.10">
    <property type="match status" value="2"/>
</dbReference>
<dbReference type="Pfam" id="PF13365">
    <property type="entry name" value="Trypsin_2"/>
    <property type="match status" value="1"/>
</dbReference>
<dbReference type="GO" id="GO:0004252">
    <property type="term" value="F:serine-type endopeptidase activity"/>
    <property type="evidence" value="ECO:0007669"/>
    <property type="project" value="InterPro"/>
</dbReference>
<organism evidence="5 6">
    <name type="scientific">candidate division LCP-89 bacterium B3_LCP</name>
    <dbReference type="NCBI Taxonomy" id="2012998"/>
    <lineage>
        <taxon>Bacteria</taxon>
        <taxon>Pseudomonadati</taxon>
        <taxon>Bacteria division LCP-89</taxon>
    </lineage>
</organism>
<protein>
    <submittedName>
        <fullName evidence="5">Peptidase</fullName>
    </submittedName>
</protein>
<feature type="domain" description="PDZ" evidence="4">
    <location>
        <begin position="276"/>
        <end position="379"/>
    </location>
</feature>
<dbReference type="SUPFAM" id="SSF50494">
    <property type="entry name" value="Trypsin-like serine proteases"/>
    <property type="match status" value="1"/>
</dbReference>
<evidence type="ECO:0000259" key="4">
    <source>
        <dbReference type="PROSITE" id="PS50106"/>
    </source>
</evidence>
<dbReference type="GO" id="GO:0006508">
    <property type="term" value="P:proteolysis"/>
    <property type="evidence" value="ECO:0007669"/>
    <property type="project" value="UniProtKB-KW"/>
</dbReference>
<evidence type="ECO:0000256" key="1">
    <source>
        <dbReference type="ARBA" id="ARBA00010541"/>
    </source>
</evidence>
<sequence>MMSSNNTNRLKRLAGLTILAVTFTILGILFASQMQWTESSKAFDENEIETLQSAGFLTSEGESPFVGVARKVMPSVVNITAKKESQGRQNTPDIFNWGPFRDFFPDAHPDVPRGVTSGGSGIIIDRDGYILTNNHVVQDATDIEIKDANGHEYKAEIVGTDPDSDVALIRVKDTKFSTDQVAELGDSDVINVGDWAIAIGNPFGLDQTVTVGVISAKGRANLSIGGGGPSYQNFIQTDASINFGNSGGPLINIHGQVIGVNTAINTQGQGIGFAIPVNLAKNIADQLRSEGHVVRGYLGMVPRGLDDATREALGLDRDVQGVFVDGVQENTPAEDGGLEPGDVITHVDSKRVTDASTFRFMIAEKKPDSKVKLDVIRDGKKKGLRFTLGDRADYDLNASSVPDVGDDDWLGIRVRSLDSPQASQWNIEEQVGVLVVEVDFESPTEGKIFPQDVIIEINRKPVNNLSSYREIVSDFGDKKDAVLIRLIRNGRKTYEAIKP</sequence>
<gene>
    <name evidence="5" type="ORF">CEE37_13845</name>
</gene>
<evidence type="ECO:0000256" key="2">
    <source>
        <dbReference type="ARBA" id="ARBA00022670"/>
    </source>
</evidence>
<comment type="caution">
    <text evidence="5">The sequence shown here is derived from an EMBL/GenBank/DDBJ whole genome shotgun (WGS) entry which is preliminary data.</text>
</comment>
<evidence type="ECO:0000256" key="3">
    <source>
        <dbReference type="ARBA" id="ARBA00022801"/>
    </source>
</evidence>
<dbReference type="PRINTS" id="PR00834">
    <property type="entry name" value="PROTEASES2C"/>
</dbReference>
<reference evidence="5 6" key="1">
    <citation type="submission" date="2017-06" db="EMBL/GenBank/DDBJ databases">
        <title>Novel microbial phyla capable of carbon fixation and sulfur reduction in deep-sea sediments.</title>
        <authorList>
            <person name="Huang J."/>
            <person name="Baker B."/>
            <person name="Wang Y."/>
        </authorList>
    </citation>
    <scope>NUCLEOTIDE SEQUENCE [LARGE SCALE GENOMIC DNA]</scope>
    <source>
        <strain evidence="5">B3_LCP</strain>
    </source>
</reference>
<evidence type="ECO:0000313" key="5">
    <source>
        <dbReference type="EMBL" id="TKJ37591.1"/>
    </source>
</evidence>
<dbReference type="InterPro" id="IPR001940">
    <property type="entry name" value="Peptidase_S1C"/>
</dbReference>
<dbReference type="InterPro" id="IPR001478">
    <property type="entry name" value="PDZ"/>
</dbReference>
<dbReference type="PANTHER" id="PTHR22939:SF129">
    <property type="entry name" value="SERINE PROTEASE HTRA2, MITOCHONDRIAL"/>
    <property type="match status" value="1"/>
</dbReference>
<evidence type="ECO:0000313" key="6">
    <source>
        <dbReference type="Proteomes" id="UP000319619"/>
    </source>
</evidence>
<keyword evidence="3" id="KW-0378">Hydrolase</keyword>
<dbReference type="EMBL" id="NJBN01000012">
    <property type="protein sequence ID" value="TKJ37591.1"/>
    <property type="molecule type" value="Genomic_DNA"/>
</dbReference>
<dbReference type="Pfam" id="PF13180">
    <property type="entry name" value="PDZ_2"/>
    <property type="match status" value="2"/>
</dbReference>
<name>A0A532URN5_UNCL8</name>
<dbReference type="SMART" id="SM00228">
    <property type="entry name" value="PDZ"/>
    <property type="match status" value="2"/>
</dbReference>
<dbReference type="InterPro" id="IPR036034">
    <property type="entry name" value="PDZ_sf"/>
</dbReference>
<dbReference type="InterPro" id="IPR009003">
    <property type="entry name" value="Peptidase_S1_PA"/>
</dbReference>
<dbReference type="Gene3D" id="2.40.10.120">
    <property type="match status" value="1"/>
</dbReference>
<keyword evidence="2" id="KW-0645">Protease</keyword>
<dbReference type="Proteomes" id="UP000319619">
    <property type="component" value="Unassembled WGS sequence"/>
</dbReference>
<dbReference type="PROSITE" id="PS50106">
    <property type="entry name" value="PDZ"/>
    <property type="match status" value="1"/>
</dbReference>
<comment type="similarity">
    <text evidence="1">Belongs to the peptidase S1C family.</text>
</comment>
<dbReference type="SUPFAM" id="SSF50156">
    <property type="entry name" value="PDZ domain-like"/>
    <property type="match status" value="2"/>
</dbReference>
<dbReference type="PANTHER" id="PTHR22939">
    <property type="entry name" value="SERINE PROTEASE FAMILY S1C HTRA-RELATED"/>
    <property type="match status" value="1"/>
</dbReference>
<proteinExistence type="inferred from homology"/>
<accession>A0A532URN5</accession>